<sequence length="83" mass="9360">MIPELSAIADDAGFGPLVRLKAAQRLLWLRRDLRSRAVLVAHEVAFDEKTPRHVRVIAAGCVAEWSDECREEARALILKLRGR</sequence>
<name>A0A0F0GWY9_LENAE</name>
<proteinExistence type="predicted"/>
<comment type="caution">
    <text evidence="1">The sequence shown here is derived from an EMBL/GenBank/DDBJ whole genome shotgun (WGS) entry which is preliminary data.</text>
</comment>
<gene>
    <name evidence="1" type="ORF">UK23_23230</name>
</gene>
<protein>
    <submittedName>
        <fullName evidence="1">Uncharacterized protein</fullName>
    </submittedName>
</protein>
<dbReference type="EMBL" id="JYJG01000162">
    <property type="protein sequence ID" value="KJK46517.1"/>
    <property type="molecule type" value="Genomic_DNA"/>
</dbReference>
<evidence type="ECO:0000313" key="2">
    <source>
        <dbReference type="Proteomes" id="UP000033393"/>
    </source>
</evidence>
<dbReference type="PATRIC" id="fig|68170.10.peg.5891"/>
<organism evidence="1 2">
    <name type="scientific">Lentzea aerocolonigenes</name>
    <name type="common">Lechevalieria aerocolonigenes</name>
    <name type="synonym">Saccharothrix aerocolonigenes</name>
    <dbReference type="NCBI Taxonomy" id="68170"/>
    <lineage>
        <taxon>Bacteria</taxon>
        <taxon>Bacillati</taxon>
        <taxon>Actinomycetota</taxon>
        <taxon>Actinomycetes</taxon>
        <taxon>Pseudonocardiales</taxon>
        <taxon>Pseudonocardiaceae</taxon>
        <taxon>Lentzea</taxon>
    </lineage>
</organism>
<accession>A0A0F0GWY9</accession>
<dbReference type="Proteomes" id="UP000033393">
    <property type="component" value="Unassembled WGS sequence"/>
</dbReference>
<reference evidence="1 2" key="1">
    <citation type="submission" date="2015-02" db="EMBL/GenBank/DDBJ databases">
        <authorList>
            <person name="Ju K.-S."/>
            <person name="Doroghazi J.R."/>
            <person name="Metcalf W."/>
        </authorList>
    </citation>
    <scope>NUCLEOTIDE SEQUENCE [LARGE SCALE GENOMIC DNA]</scope>
    <source>
        <strain evidence="1 2">NRRL B-16140</strain>
    </source>
</reference>
<keyword evidence="2" id="KW-1185">Reference proteome</keyword>
<dbReference type="AlphaFoldDB" id="A0A0F0GWY9"/>
<dbReference type="RefSeq" id="WP_045313720.1">
    <property type="nucleotide sequence ID" value="NZ_JYJG01000162.1"/>
</dbReference>
<evidence type="ECO:0000313" key="1">
    <source>
        <dbReference type="EMBL" id="KJK46517.1"/>
    </source>
</evidence>